<feature type="transmembrane region" description="Helical" evidence="13">
    <location>
        <begin position="124"/>
        <end position="145"/>
    </location>
</feature>
<feature type="transmembrane region" description="Helical" evidence="13">
    <location>
        <begin position="232"/>
        <end position="254"/>
    </location>
</feature>
<evidence type="ECO:0000313" key="15">
    <source>
        <dbReference type="Ensembl" id="ENSSVLP00005012925.1"/>
    </source>
</evidence>
<name>A0A8D2B9X4_SCIVU</name>
<keyword evidence="9 12" id="KW-0675">Receptor</keyword>
<comment type="subcellular location">
    <subcellularLocation>
        <location evidence="1 12">Membrane</location>
        <topology evidence="1 12">Multi-pass membrane protein</topology>
    </subcellularLocation>
</comment>
<reference evidence="15" key="1">
    <citation type="submission" date="2025-08" db="UniProtKB">
        <authorList>
            <consortium name="Ensembl"/>
        </authorList>
    </citation>
    <scope>IDENTIFICATION</scope>
</reference>
<dbReference type="CDD" id="cd15017">
    <property type="entry name" value="7tm_TAS2R16"/>
    <property type="match status" value="1"/>
</dbReference>
<dbReference type="Proteomes" id="UP000694564">
    <property type="component" value="Chromosome 8"/>
</dbReference>
<evidence type="ECO:0000256" key="14">
    <source>
        <dbReference type="SAM" id="SignalP"/>
    </source>
</evidence>
<feature type="transmembrane region" description="Helical" evidence="13">
    <location>
        <begin position="68"/>
        <end position="87"/>
    </location>
</feature>
<keyword evidence="14" id="KW-0732">Signal</keyword>
<dbReference type="Pfam" id="PF05296">
    <property type="entry name" value="TAS2R"/>
    <property type="match status" value="1"/>
</dbReference>
<keyword evidence="10 12" id="KW-0807">Transducer</keyword>
<dbReference type="GO" id="GO:0016020">
    <property type="term" value="C:membrane"/>
    <property type="evidence" value="ECO:0007669"/>
    <property type="project" value="UniProtKB-SubCell"/>
</dbReference>
<dbReference type="FunFam" id="1.20.1070.10:FF:000055">
    <property type="entry name" value="Taste receptor type 2"/>
    <property type="match status" value="1"/>
</dbReference>
<keyword evidence="7 12" id="KW-0297">G-protein coupled receptor</keyword>
<dbReference type="AlphaFoldDB" id="A0A8D2B9X4"/>
<keyword evidence="3 12" id="KW-0919">Taste</keyword>
<evidence type="ECO:0000256" key="6">
    <source>
        <dbReference type="ARBA" id="ARBA00022989"/>
    </source>
</evidence>
<proteinExistence type="inferred from homology"/>
<protein>
    <recommendedName>
        <fullName evidence="12">Taste receptor type 2</fullName>
    </recommendedName>
</protein>
<evidence type="ECO:0000256" key="5">
    <source>
        <dbReference type="ARBA" id="ARBA00022692"/>
    </source>
</evidence>
<reference evidence="15" key="2">
    <citation type="submission" date="2025-09" db="UniProtKB">
        <authorList>
            <consortium name="Ensembl"/>
        </authorList>
    </citation>
    <scope>IDENTIFICATION</scope>
</reference>
<organism evidence="15 16">
    <name type="scientific">Sciurus vulgaris</name>
    <name type="common">Eurasian red squirrel</name>
    <dbReference type="NCBI Taxonomy" id="55149"/>
    <lineage>
        <taxon>Eukaryota</taxon>
        <taxon>Metazoa</taxon>
        <taxon>Chordata</taxon>
        <taxon>Craniata</taxon>
        <taxon>Vertebrata</taxon>
        <taxon>Euteleostomi</taxon>
        <taxon>Mammalia</taxon>
        <taxon>Eutheria</taxon>
        <taxon>Euarchontoglires</taxon>
        <taxon>Glires</taxon>
        <taxon>Rodentia</taxon>
        <taxon>Sciuromorpha</taxon>
        <taxon>Sciuridae</taxon>
        <taxon>Sciurinae</taxon>
        <taxon>Sciurini</taxon>
        <taxon>Sciurus</taxon>
    </lineage>
</organism>
<evidence type="ECO:0000256" key="4">
    <source>
        <dbReference type="ARBA" id="ARBA00022606"/>
    </source>
</evidence>
<feature type="transmembrane region" description="Helical" evidence="13">
    <location>
        <begin position="93"/>
        <end position="117"/>
    </location>
</feature>
<dbReference type="OrthoDB" id="8876749at2759"/>
<dbReference type="Gene3D" id="1.20.1070.10">
    <property type="entry name" value="Rhodopsin 7-helix transmembrane proteins"/>
    <property type="match status" value="1"/>
</dbReference>
<comment type="similarity">
    <text evidence="2 11">Belongs to the G-protein coupled receptor T2R family.</text>
</comment>
<evidence type="ECO:0000256" key="1">
    <source>
        <dbReference type="ARBA" id="ARBA00004141"/>
    </source>
</evidence>
<keyword evidence="16" id="KW-1185">Reference proteome</keyword>
<feature type="signal peptide" evidence="14">
    <location>
        <begin position="1"/>
        <end position="19"/>
    </location>
</feature>
<evidence type="ECO:0000256" key="13">
    <source>
        <dbReference type="SAM" id="Phobius"/>
    </source>
</evidence>
<dbReference type="GO" id="GO:0033038">
    <property type="term" value="F:bitter taste receptor activity"/>
    <property type="evidence" value="ECO:0007669"/>
    <property type="project" value="InterPro"/>
</dbReference>
<evidence type="ECO:0000256" key="8">
    <source>
        <dbReference type="ARBA" id="ARBA00023136"/>
    </source>
</evidence>
<keyword evidence="6 13" id="KW-1133">Transmembrane helix</keyword>
<dbReference type="SUPFAM" id="SSF81321">
    <property type="entry name" value="Family A G protein-coupled receptor-like"/>
    <property type="match status" value="1"/>
</dbReference>
<dbReference type="Ensembl" id="ENSSVLT00005014314.1">
    <property type="protein sequence ID" value="ENSSVLP00005012925.1"/>
    <property type="gene ID" value="ENSSVLG00005010279.1"/>
</dbReference>
<feature type="transmembrane region" description="Helical" evidence="13">
    <location>
        <begin position="175"/>
        <end position="201"/>
    </location>
</feature>
<evidence type="ECO:0000256" key="2">
    <source>
        <dbReference type="ARBA" id="ARBA00007376"/>
    </source>
</evidence>
<dbReference type="GeneTree" id="ENSGT01150000286961"/>
<evidence type="ECO:0000256" key="11">
    <source>
        <dbReference type="RuleBase" id="RU004423"/>
    </source>
</evidence>
<accession>A0A8D2B9X4</accession>
<dbReference type="GO" id="GO:0004930">
    <property type="term" value="F:G protein-coupled receptor activity"/>
    <property type="evidence" value="ECO:0007669"/>
    <property type="project" value="UniProtKB-KW"/>
</dbReference>
<evidence type="ECO:0000256" key="12">
    <source>
        <dbReference type="RuleBase" id="RU004424"/>
    </source>
</evidence>
<keyword evidence="4 12" id="KW-0716">Sensory transduction</keyword>
<feature type="transmembrane region" description="Helical" evidence="13">
    <location>
        <begin position="266"/>
        <end position="284"/>
    </location>
</feature>
<keyword evidence="5 12" id="KW-0812">Transmembrane</keyword>
<evidence type="ECO:0000313" key="16">
    <source>
        <dbReference type="Proteomes" id="UP000694564"/>
    </source>
</evidence>
<evidence type="ECO:0000256" key="9">
    <source>
        <dbReference type="ARBA" id="ARBA00023170"/>
    </source>
</evidence>
<evidence type="ECO:0000256" key="10">
    <source>
        <dbReference type="ARBA" id="ARBA00023224"/>
    </source>
</evidence>
<feature type="chain" id="PRO_5034568927" description="Taste receptor type 2" evidence="14">
    <location>
        <begin position="20"/>
        <end position="294"/>
    </location>
</feature>
<dbReference type="PANTHER" id="PTHR11394:SF69">
    <property type="entry name" value="TASTE RECEPTOR TYPE 2 MEMBER 134"/>
    <property type="match status" value="1"/>
</dbReference>
<evidence type="ECO:0000256" key="7">
    <source>
        <dbReference type="ARBA" id="ARBA00023040"/>
    </source>
</evidence>
<dbReference type="PANTHER" id="PTHR11394">
    <property type="entry name" value="TASTE RECEPTOR TYPE 2"/>
    <property type="match status" value="1"/>
</dbReference>
<dbReference type="InterPro" id="IPR007960">
    <property type="entry name" value="TAS2R"/>
</dbReference>
<evidence type="ECO:0000256" key="3">
    <source>
        <dbReference type="ARBA" id="ARBA00022480"/>
    </source>
</evidence>
<keyword evidence="8 12" id="KW-0472">Membrane</keyword>
<sequence length="294" mass="33821">MPSSATLIFMVVFCLESLAAMLQNGFVVTVLGREWVRCQGLPASDMIVTCLAASRFCLHGIGILNNFLAFFEFCYQVNYVAFFWNFLNNFTVWLTAWLAIFYCVKISSFSHAAFFWLKWRISRLVPRLLVGSLIICGLSTTSLAIEQAVTVEMSTFLGPRGNCTADRTTLTFSQYYFLCNAGFMWFIPFLLFLVSIFLLMFSLCRHMEQMRDCRPGPLNCRIQAHSMALKSLAFFLIFYTAYFLSLIISVMRLTTVQSHWHWVREVLTYAGIYLHSLILVLSSPKLRKALKTRF</sequence>